<evidence type="ECO:0000313" key="1">
    <source>
        <dbReference type="EMBL" id="RIV90339.1"/>
    </source>
</evidence>
<sequence>MKARIYKLNEYLQRVEERLSLEQQRKRPDGFALLHLRMLRLRIRNALTRAMARLSTPAVAAPQMQAG</sequence>
<comment type="caution">
    <text evidence="1">The sequence shown here is derived from an EMBL/GenBank/DDBJ whole genome shotgun (WGS) entry which is preliminary data.</text>
</comment>
<dbReference type="OrthoDB" id="7585987at2"/>
<evidence type="ECO:0000313" key="2">
    <source>
        <dbReference type="Proteomes" id="UP000265366"/>
    </source>
</evidence>
<proteinExistence type="predicted"/>
<dbReference type="EMBL" id="QXFM01000043">
    <property type="protein sequence ID" value="RIV90339.1"/>
    <property type="molecule type" value="Genomic_DNA"/>
</dbReference>
<protein>
    <recommendedName>
        <fullName evidence="3">DUF465 domain-containing protein</fullName>
    </recommendedName>
</protein>
<name>A0A3A1P9Y9_9SPHN</name>
<dbReference type="Proteomes" id="UP000265366">
    <property type="component" value="Unassembled WGS sequence"/>
</dbReference>
<accession>A0A3A1P9Y9</accession>
<organism evidence="1 2">
    <name type="scientific">Aurantiacibacter xanthus</name>
    <dbReference type="NCBI Taxonomy" id="1784712"/>
    <lineage>
        <taxon>Bacteria</taxon>
        <taxon>Pseudomonadati</taxon>
        <taxon>Pseudomonadota</taxon>
        <taxon>Alphaproteobacteria</taxon>
        <taxon>Sphingomonadales</taxon>
        <taxon>Erythrobacteraceae</taxon>
        <taxon>Aurantiacibacter</taxon>
    </lineage>
</organism>
<evidence type="ECO:0008006" key="3">
    <source>
        <dbReference type="Google" id="ProtNLM"/>
    </source>
</evidence>
<gene>
    <name evidence="1" type="ORF">D2V17_04480</name>
</gene>
<keyword evidence="2" id="KW-1185">Reference proteome</keyword>
<dbReference type="AlphaFoldDB" id="A0A3A1P9Y9"/>
<dbReference type="RefSeq" id="WP_119591927.1">
    <property type="nucleotide sequence ID" value="NZ_QXFM01000043.1"/>
</dbReference>
<reference evidence="1 2" key="1">
    <citation type="submission" date="2018-08" db="EMBL/GenBank/DDBJ databases">
        <title>Erythrobacter zhengii sp.nov., a bacterium isolated from deep-sea sediment.</title>
        <authorList>
            <person name="Fang C."/>
            <person name="Wu Y.-H."/>
            <person name="Sun C."/>
            <person name="Wang H."/>
            <person name="Cheng H."/>
            <person name="Meng F.-X."/>
            <person name="Wang C.-S."/>
            <person name="Xu X.-W."/>
        </authorList>
    </citation>
    <scope>NUCLEOTIDE SEQUENCE [LARGE SCALE GENOMIC DNA]</scope>
    <source>
        <strain evidence="1 2">CCTCC AB 2015396</strain>
    </source>
</reference>